<sequence length="126" mass="14357">MDLVNSAENFRFYAEDDNSEMSRDLDRSWMIKRDNVLLLPRGECGIQKRVYIGTHTASTHPGYAGEALRWDAHCDNPSRVYIRGSMLGRTLRQPIQGMQERVYVGRHTASTHPGYAGEGLCWEAHC</sequence>
<protein>
    <submittedName>
        <fullName evidence="1">Uncharacterized protein</fullName>
    </submittedName>
</protein>
<comment type="caution">
    <text evidence="1">The sequence shown here is derived from an EMBL/GenBank/DDBJ whole genome shotgun (WGS) entry which is preliminary data.</text>
</comment>
<evidence type="ECO:0000313" key="1">
    <source>
        <dbReference type="EMBL" id="GFS02501.1"/>
    </source>
</evidence>
<dbReference type="Proteomes" id="UP000762676">
    <property type="component" value="Unassembled WGS sequence"/>
</dbReference>
<reference evidence="1 2" key="1">
    <citation type="journal article" date="2021" name="Elife">
        <title>Chloroplast acquisition without the gene transfer in kleptoplastic sea slugs, Plakobranchus ocellatus.</title>
        <authorList>
            <person name="Maeda T."/>
            <person name="Takahashi S."/>
            <person name="Yoshida T."/>
            <person name="Shimamura S."/>
            <person name="Takaki Y."/>
            <person name="Nagai Y."/>
            <person name="Toyoda A."/>
            <person name="Suzuki Y."/>
            <person name="Arimoto A."/>
            <person name="Ishii H."/>
            <person name="Satoh N."/>
            <person name="Nishiyama T."/>
            <person name="Hasebe M."/>
            <person name="Maruyama T."/>
            <person name="Minagawa J."/>
            <person name="Obokata J."/>
            <person name="Shigenobu S."/>
        </authorList>
    </citation>
    <scope>NUCLEOTIDE SEQUENCE [LARGE SCALE GENOMIC DNA]</scope>
</reference>
<keyword evidence="2" id="KW-1185">Reference proteome</keyword>
<feature type="non-terminal residue" evidence="1">
    <location>
        <position position="126"/>
    </location>
</feature>
<dbReference type="AlphaFoldDB" id="A0AAV4I0L6"/>
<proteinExistence type="predicted"/>
<dbReference type="EMBL" id="BMAT01005919">
    <property type="protein sequence ID" value="GFS02501.1"/>
    <property type="molecule type" value="Genomic_DNA"/>
</dbReference>
<organism evidence="1 2">
    <name type="scientific">Elysia marginata</name>
    <dbReference type="NCBI Taxonomy" id="1093978"/>
    <lineage>
        <taxon>Eukaryota</taxon>
        <taxon>Metazoa</taxon>
        <taxon>Spiralia</taxon>
        <taxon>Lophotrochozoa</taxon>
        <taxon>Mollusca</taxon>
        <taxon>Gastropoda</taxon>
        <taxon>Heterobranchia</taxon>
        <taxon>Euthyneura</taxon>
        <taxon>Panpulmonata</taxon>
        <taxon>Sacoglossa</taxon>
        <taxon>Placobranchoidea</taxon>
        <taxon>Plakobranchidae</taxon>
        <taxon>Elysia</taxon>
    </lineage>
</organism>
<name>A0AAV4I0L6_9GAST</name>
<accession>A0AAV4I0L6</accession>
<evidence type="ECO:0000313" key="2">
    <source>
        <dbReference type="Proteomes" id="UP000762676"/>
    </source>
</evidence>
<gene>
    <name evidence="1" type="ORF">ElyMa_002866300</name>
</gene>